<dbReference type="InterPro" id="IPR011063">
    <property type="entry name" value="TilS/TtcA_N"/>
</dbReference>
<evidence type="ECO:0000256" key="1">
    <source>
        <dbReference type="ARBA" id="ARBA00004496"/>
    </source>
</evidence>
<dbReference type="Gene3D" id="1.20.59.20">
    <property type="match status" value="1"/>
</dbReference>
<keyword evidence="2 8" id="KW-0963">Cytoplasm</keyword>
<dbReference type="SUPFAM" id="SSF56037">
    <property type="entry name" value="PheT/TilS domain"/>
    <property type="match status" value="1"/>
</dbReference>
<keyword evidence="3 8" id="KW-0436">Ligase</keyword>
<name>A0A1B7JYS0_9GAMM</name>
<dbReference type="CDD" id="cd01992">
    <property type="entry name" value="TilS_N"/>
    <property type="match status" value="1"/>
</dbReference>
<evidence type="ECO:0000256" key="2">
    <source>
        <dbReference type="ARBA" id="ARBA00022490"/>
    </source>
</evidence>
<sequence length="450" mass="51593">MVKQSQVIVEQIFSKIKDFQKILVGFSGGIDSTVLLHALCQIKNNLNPLLQIRAIHIHHGLNTKADAWEKHCASLCKEWSVPFICQQVQVDPTHSGIEAAARDARYQAYRDELHENEIIVTAQHQDDQAETFMLALKRGSGPTGLSSMPQITPFKATIGNTYLLRPLLSIPREKLEEYMQENQLPWVEDDSNQNDKYDRNFLRLHIMPLLTERWPHFSSAVSRSAALCGEQETLLDELLQDSLDEMMDYHGGLFIDSLNSCSPAKRNGLIRRWVGLHQLPMPPFNQLQRIWQEVALARQDAEPVCRLGDVEIRRYQGALWIVRRITRLTNKQYDWDYPNLFTLPESLGQLEIMHGQGQIRPPNEHEKVTVRFGLQGTINIVGRTHSRSSKKIWQELGIAPWMRERTPLIYYNDELIAAVGSFITPFGLVDEGKVGIAINWQKNNEFQVSL</sequence>
<evidence type="ECO:0000256" key="4">
    <source>
        <dbReference type="ARBA" id="ARBA00022694"/>
    </source>
</evidence>
<dbReference type="AlphaFoldDB" id="A0A1B7JYS0"/>
<evidence type="ECO:0000256" key="6">
    <source>
        <dbReference type="ARBA" id="ARBA00022840"/>
    </source>
</evidence>
<dbReference type="NCBIfam" id="NF007942">
    <property type="entry name" value="PRK10660.1"/>
    <property type="match status" value="1"/>
</dbReference>
<comment type="domain">
    <text evidence="8">The N-terminal region contains the highly conserved SGGXDS motif, predicted to be a P-loop motif involved in ATP binding.</text>
</comment>
<proteinExistence type="inferred from homology"/>
<dbReference type="RefSeq" id="WP_068908068.1">
    <property type="nucleotide sequence ID" value="NZ_LXEW01000018.1"/>
</dbReference>
<comment type="similarity">
    <text evidence="8">Belongs to the tRNA(Ile)-lysidine synthase family.</text>
</comment>
<comment type="caution">
    <text evidence="10">The sequence shown here is derived from an EMBL/GenBank/DDBJ whole genome shotgun (WGS) entry which is preliminary data.</text>
</comment>
<dbReference type="Proteomes" id="UP000078224">
    <property type="component" value="Unassembled WGS sequence"/>
</dbReference>
<dbReference type="InterPro" id="IPR012796">
    <property type="entry name" value="Lysidine-tRNA-synth_C"/>
</dbReference>
<dbReference type="Pfam" id="PF09179">
    <property type="entry name" value="TilS"/>
    <property type="match status" value="1"/>
</dbReference>
<dbReference type="SMART" id="SM00977">
    <property type="entry name" value="TilS_C"/>
    <property type="match status" value="1"/>
</dbReference>
<evidence type="ECO:0000256" key="3">
    <source>
        <dbReference type="ARBA" id="ARBA00022598"/>
    </source>
</evidence>
<dbReference type="GO" id="GO:0006400">
    <property type="term" value="P:tRNA modification"/>
    <property type="evidence" value="ECO:0007669"/>
    <property type="project" value="UniProtKB-UniRule"/>
</dbReference>
<comment type="catalytic activity">
    <reaction evidence="7 8">
        <text>cytidine(34) in tRNA(Ile2) + L-lysine + ATP = lysidine(34) in tRNA(Ile2) + AMP + diphosphate + H(+)</text>
        <dbReference type="Rhea" id="RHEA:43744"/>
        <dbReference type="Rhea" id="RHEA-COMP:10625"/>
        <dbReference type="Rhea" id="RHEA-COMP:10670"/>
        <dbReference type="ChEBI" id="CHEBI:15378"/>
        <dbReference type="ChEBI" id="CHEBI:30616"/>
        <dbReference type="ChEBI" id="CHEBI:32551"/>
        <dbReference type="ChEBI" id="CHEBI:33019"/>
        <dbReference type="ChEBI" id="CHEBI:82748"/>
        <dbReference type="ChEBI" id="CHEBI:83665"/>
        <dbReference type="ChEBI" id="CHEBI:456215"/>
        <dbReference type="EC" id="6.3.4.19"/>
    </reaction>
</comment>
<dbReference type="GO" id="GO:0005737">
    <property type="term" value="C:cytoplasm"/>
    <property type="evidence" value="ECO:0007669"/>
    <property type="project" value="UniProtKB-SubCell"/>
</dbReference>
<evidence type="ECO:0000256" key="7">
    <source>
        <dbReference type="ARBA" id="ARBA00048539"/>
    </source>
</evidence>
<dbReference type="EMBL" id="LXEW01000018">
    <property type="protein sequence ID" value="OAT53059.1"/>
    <property type="molecule type" value="Genomic_DNA"/>
</dbReference>
<gene>
    <name evidence="8" type="primary">tilS</name>
    <name evidence="10" type="ORF">M998_1236</name>
</gene>
<protein>
    <recommendedName>
        <fullName evidence="8">tRNA(Ile)-lysidine synthase</fullName>
        <ecNumber evidence="8">6.3.4.19</ecNumber>
    </recommendedName>
    <alternativeName>
        <fullName evidence="8">tRNA(Ile)-2-lysyl-cytidine synthase</fullName>
    </alternativeName>
    <alternativeName>
        <fullName evidence="8">tRNA(Ile)-lysidine synthetase</fullName>
    </alternativeName>
</protein>
<evidence type="ECO:0000256" key="8">
    <source>
        <dbReference type="HAMAP-Rule" id="MF_01161"/>
    </source>
</evidence>
<dbReference type="InterPro" id="IPR014729">
    <property type="entry name" value="Rossmann-like_a/b/a_fold"/>
</dbReference>
<feature type="binding site" evidence="8">
    <location>
        <begin position="27"/>
        <end position="32"/>
    </location>
    <ligand>
        <name>ATP</name>
        <dbReference type="ChEBI" id="CHEBI:30616"/>
    </ligand>
</feature>
<comment type="function">
    <text evidence="8">Ligates lysine onto the cytidine present at position 34 of the AUA codon-specific tRNA(Ile) that contains the anticodon CAU, in an ATP-dependent manner. Cytidine is converted to lysidine, thus changing the amino acid specificity of the tRNA from methionine to isoleucine.</text>
</comment>
<dbReference type="Pfam" id="PF11734">
    <property type="entry name" value="TilS_C"/>
    <property type="match status" value="1"/>
</dbReference>
<dbReference type="GO" id="GO:0005524">
    <property type="term" value="F:ATP binding"/>
    <property type="evidence" value="ECO:0007669"/>
    <property type="project" value="UniProtKB-UniRule"/>
</dbReference>
<dbReference type="InterPro" id="IPR015262">
    <property type="entry name" value="tRNA_Ile_lys_synt_subst-bd"/>
</dbReference>
<evidence type="ECO:0000313" key="10">
    <source>
        <dbReference type="EMBL" id="OAT53059.1"/>
    </source>
</evidence>
<reference evidence="10 11" key="1">
    <citation type="submission" date="2016-04" db="EMBL/GenBank/DDBJ databases">
        <title>ATOL: Assembling a taxonomically balanced genome-scale reconstruction of the evolutionary history of the Enterobacteriaceae.</title>
        <authorList>
            <person name="Plunkett G.III."/>
            <person name="Neeno-Eckwall E.C."/>
            <person name="Glasner J.D."/>
            <person name="Perna N.T."/>
        </authorList>
    </citation>
    <scope>NUCLEOTIDE SEQUENCE [LARGE SCALE GENOMIC DNA]</scope>
    <source>
        <strain evidence="10 11">ATCC 35613</strain>
    </source>
</reference>
<dbReference type="InterPro" id="IPR012795">
    <property type="entry name" value="tRNA_Ile_lys_synt_N"/>
</dbReference>
<evidence type="ECO:0000256" key="5">
    <source>
        <dbReference type="ARBA" id="ARBA00022741"/>
    </source>
</evidence>
<dbReference type="NCBIfam" id="TIGR02433">
    <property type="entry name" value="lysidine_TilS_C"/>
    <property type="match status" value="1"/>
</dbReference>
<dbReference type="Gene3D" id="3.40.50.620">
    <property type="entry name" value="HUPs"/>
    <property type="match status" value="1"/>
</dbReference>
<dbReference type="SUPFAM" id="SSF52402">
    <property type="entry name" value="Adenine nucleotide alpha hydrolases-like"/>
    <property type="match status" value="1"/>
</dbReference>
<comment type="subcellular location">
    <subcellularLocation>
        <location evidence="1 8">Cytoplasm</location>
    </subcellularLocation>
</comment>
<evidence type="ECO:0000259" key="9">
    <source>
        <dbReference type="SMART" id="SM00977"/>
    </source>
</evidence>
<keyword evidence="4 8" id="KW-0819">tRNA processing</keyword>
<dbReference type="PANTHER" id="PTHR43033">
    <property type="entry name" value="TRNA(ILE)-LYSIDINE SYNTHASE-RELATED"/>
    <property type="match status" value="1"/>
</dbReference>
<dbReference type="InterPro" id="IPR012094">
    <property type="entry name" value="tRNA_Ile_lys_synt"/>
</dbReference>
<evidence type="ECO:0000313" key="11">
    <source>
        <dbReference type="Proteomes" id="UP000078224"/>
    </source>
</evidence>
<keyword evidence="6 8" id="KW-0067">ATP-binding</keyword>
<dbReference type="Pfam" id="PF01171">
    <property type="entry name" value="ATP_bind_3"/>
    <property type="match status" value="1"/>
</dbReference>
<dbReference type="OrthoDB" id="9807403at2"/>
<organism evidence="10 11">
    <name type="scientific">Providencia heimbachae ATCC 35613</name>
    <dbReference type="NCBI Taxonomy" id="1354272"/>
    <lineage>
        <taxon>Bacteria</taxon>
        <taxon>Pseudomonadati</taxon>
        <taxon>Pseudomonadota</taxon>
        <taxon>Gammaproteobacteria</taxon>
        <taxon>Enterobacterales</taxon>
        <taxon>Morganellaceae</taxon>
        <taxon>Providencia</taxon>
    </lineage>
</organism>
<dbReference type="SUPFAM" id="SSF82829">
    <property type="entry name" value="MesJ substrate recognition domain-like"/>
    <property type="match status" value="1"/>
</dbReference>
<dbReference type="EC" id="6.3.4.19" evidence="8"/>
<dbReference type="NCBIfam" id="TIGR02432">
    <property type="entry name" value="lysidine_TilS_N"/>
    <property type="match status" value="1"/>
</dbReference>
<dbReference type="PANTHER" id="PTHR43033:SF1">
    <property type="entry name" value="TRNA(ILE)-LYSIDINE SYNTHASE-RELATED"/>
    <property type="match status" value="1"/>
</dbReference>
<dbReference type="HAMAP" id="MF_01161">
    <property type="entry name" value="tRNA_Ile_lys_synt"/>
    <property type="match status" value="1"/>
</dbReference>
<accession>A0A1B7JYS0</accession>
<keyword evidence="5 8" id="KW-0547">Nucleotide-binding</keyword>
<feature type="domain" description="Lysidine-tRNA(Ile) synthetase C-terminal" evidence="9">
    <location>
        <begin position="368"/>
        <end position="440"/>
    </location>
</feature>
<dbReference type="GO" id="GO:0032267">
    <property type="term" value="F:tRNA(Ile)-lysidine synthase activity"/>
    <property type="evidence" value="ECO:0007669"/>
    <property type="project" value="UniProtKB-EC"/>
</dbReference>
<keyword evidence="11" id="KW-1185">Reference proteome</keyword>
<dbReference type="PATRIC" id="fig|1354272.4.peg.1254"/>